<accession>A0ABS7AK75</accession>
<dbReference type="InterPro" id="IPR036680">
    <property type="entry name" value="SPOR-like_sf"/>
</dbReference>
<organism evidence="3 4">
    <name type="scientific">Clostridium weizhouense</name>
    <dbReference type="NCBI Taxonomy" id="2859781"/>
    <lineage>
        <taxon>Bacteria</taxon>
        <taxon>Bacillati</taxon>
        <taxon>Bacillota</taxon>
        <taxon>Clostridia</taxon>
        <taxon>Eubacteriales</taxon>
        <taxon>Clostridiaceae</taxon>
        <taxon>Clostridium</taxon>
    </lineage>
</organism>
<proteinExistence type="predicted"/>
<keyword evidence="4" id="KW-1185">Reference proteome</keyword>
<dbReference type="Pfam" id="PF05036">
    <property type="entry name" value="SPOR"/>
    <property type="match status" value="1"/>
</dbReference>
<sequence>MRYTRYEYKKHRKFKFLCVISIIVGVSIVIGLYFSKIVFKGDVNINSSNECIVTNSNENFMALQFGYYANKENADAAVNTIPSKYNSYIIENENKYRVVIGLYSEDDGTKKLEELTSQGINVVKINFKFPNDTIEQKKISKITEGFLIISDKLEEPDVKSVKTSDYKTWCLKIIGSEQSSNDELNNVKEYVDNLPDEIDKTNVKVHLKYFYEIIEKYKV</sequence>
<dbReference type="InterPro" id="IPR007730">
    <property type="entry name" value="SPOR-like_dom"/>
</dbReference>
<dbReference type="EMBL" id="JAHXPT010000001">
    <property type="protein sequence ID" value="MBW6408836.1"/>
    <property type="molecule type" value="Genomic_DNA"/>
</dbReference>
<evidence type="ECO:0000313" key="3">
    <source>
        <dbReference type="EMBL" id="MBW6408836.1"/>
    </source>
</evidence>
<feature type="domain" description="SPOR" evidence="2">
    <location>
        <begin position="62"/>
        <end position="111"/>
    </location>
</feature>
<gene>
    <name evidence="3" type="ORF">KYD98_01865</name>
</gene>
<dbReference type="Gene3D" id="3.30.70.1070">
    <property type="entry name" value="Sporulation related repeat"/>
    <property type="match status" value="1"/>
</dbReference>
<keyword evidence="1" id="KW-1133">Transmembrane helix</keyword>
<protein>
    <submittedName>
        <fullName evidence="3">SPOR domain-containing protein</fullName>
    </submittedName>
</protein>
<evidence type="ECO:0000259" key="2">
    <source>
        <dbReference type="Pfam" id="PF05036"/>
    </source>
</evidence>
<dbReference type="RefSeq" id="WP_219777888.1">
    <property type="nucleotide sequence ID" value="NZ_JAHXPT010000001.1"/>
</dbReference>
<dbReference type="SUPFAM" id="SSF110997">
    <property type="entry name" value="Sporulation related repeat"/>
    <property type="match status" value="1"/>
</dbReference>
<feature type="transmembrane region" description="Helical" evidence="1">
    <location>
        <begin position="16"/>
        <end position="34"/>
    </location>
</feature>
<dbReference type="Proteomes" id="UP001519921">
    <property type="component" value="Unassembled WGS sequence"/>
</dbReference>
<reference evidence="3 4" key="1">
    <citation type="submission" date="2021-07" db="EMBL/GenBank/DDBJ databases">
        <title>Clostridium weizhouense sp. nov., an anaerobic bacterium isolated from activated sludge of Petroleum wastewater.</title>
        <authorList>
            <person name="Li Q."/>
        </authorList>
    </citation>
    <scope>NUCLEOTIDE SEQUENCE [LARGE SCALE GENOMIC DNA]</scope>
    <source>
        <strain evidence="3 4">YB-6</strain>
    </source>
</reference>
<evidence type="ECO:0000256" key="1">
    <source>
        <dbReference type="SAM" id="Phobius"/>
    </source>
</evidence>
<name>A0ABS7AK75_9CLOT</name>
<keyword evidence="1" id="KW-0472">Membrane</keyword>
<keyword evidence="1" id="KW-0812">Transmembrane</keyword>
<comment type="caution">
    <text evidence="3">The sequence shown here is derived from an EMBL/GenBank/DDBJ whole genome shotgun (WGS) entry which is preliminary data.</text>
</comment>
<evidence type="ECO:0000313" key="4">
    <source>
        <dbReference type="Proteomes" id="UP001519921"/>
    </source>
</evidence>